<reference evidence="3" key="1">
    <citation type="journal article" date="2019" name="Int. J. Syst. Evol. Microbiol.">
        <title>The Global Catalogue of Microorganisms (GCM) 10K type strain sequencing project: providing services to taxonomists for standard genome sequencing and annotation.</title>
        <authorList>
            <consortium name="The Broad Institute Genomics Platform"/>
            <consortium name="The Broad Institute Genome Sequencing Center for Infectious Disease"/>
            <person name="Wu L."/>
            <person name="Ma J."/>
        </authorList>
    </citation>
    <scope>NUCLEOTIDE SEQUENCE [LARGE SCALE GENOMIC DNA]</scope>
    <source>
        <strain evidence="3">CCUG 30340</strain>
    </source>
</reference>
<organism evidence="2 3">
    <name type="scientific">Dokdonella ginsengisoli</name>
    <dbReference type="NCBI Taxonomy" id="363846"/>
    <lineage>
        <taxon>Bacteria</taxon>
        <taxon>Pseudomonadati</taxon>
        <taxon>Pseudomonadota</taxon>
        <taxon>Gammaproteobacteria</taxon>
        <taxon>Lysobacterales</taxon>
        <taxon>Rhodanobacteraceae</taxon>
        <taxon>Dokdonella</taxon>
    </lineage>
</organism>
<evidence type="ECO:0000256" key="1">
    <source>
        <dbReference type="SAM" id="SignalP"/>
    </source>
</evidence>
<gene>
    <name evidence="2" type="ORF">ACFO6Q_00870</name>
</gene>
<dbReference type="RefSeq" id="WP_380018587.1">
    <property type="nucleotide sequence ID" value="NZ_JBHSHD010000002.1"/>
</dbReference>
<evidence type="ECO:0000313" key="2">
    <source>
        <dbReference type="EMBL" id="MFC4818853.1"/>
    </source>
</evidence>
<comment type="caution">
    <text evidence="2">The sequence shown here is derived from an EMBL/GenBank/DDBJ whole genome shotgun (WGS) entry which is preliminary data.</text>
</comment>
<feature type="signal peptide" evidence="1">
    <location>
        <begin position="1"/>
        <end position="22"/>
    </location>
</feature>
<name>A0ABV9QNG6_9GAMM</name>
<dbReference type="Proteomes" id="UP001595886">
    <property type="component" value="Unassembled WGS sequence"/>
</dbReference>
<protein>
    <submittedName>
        <fullName evidence="2">Uncharacterized protein</fullName>
    </submittedName>
</protein>
<proteinExistence type="predicted"/>
<dbReference type="EMBL" id="JBHSHD010000002">
    <property type="protein sequence ID" value="MFC4818853.1"/>
    <property type="molecule type" value="Genomic_DNA"/>
</dbReference>
<accession>A0ABV9QNG6</accession>
<feature type="chain" id="PRO_5045338065" evidence="1">
    <location>
        <begin position="23"/>
        <end position="406"/>
    </location>
</feature>
<evidence type="ECO:0000313" key="3">
    <source>
        <dbReference type="Proteomes" id="UP001595886"/>
    </source>
</evidence>
<sequence>MRNLTTLTLALAAGVVAIPAVADSNLTPISPSAIKSHQAAVAADALERNKRVRAAAPAQGGGVATEKALAKAGDARPGTPHANGFRTYPPSCAADPLPSSVSGPVLAQARVPLLAKDAYTLDPVGVEDVTLTVWRLACSSSGELTPYNGDGGANSLTLVSFARDTNASPDTLVTFPLLKASQSGSDFDDASRVRPASEPNTVISDTAFDSPMPDVVTYSLENYPYVGYRSFFFNYPFVLRVDPGLSNVNPVDVPVEGYEPIQSEYPDAFNTLPFDGYAAAQWVGKTRPDDGLLVQISEQWTGTGADATYSRQLVFDLLTKDQNGNAIWLVGNAPFNEGGRSITMDAFYISGPRPFPHWGKVTFTFPHCSRLDMSFTPDGGLPASAPVINGSAEYSRLFSANGMMCE</sequence>
<keyword evidence="1" id="KW-0732">Signal</keyword>
<keyword evidence="3" id="KW-1185">Reference proteome</keyword>